<dbReference type="GO" id="GO:0140664">
    <property type="term" value="F:ATP-dependent DNA damage sensor activity"/>
    <property type="evidence" value="ECO:0007669"/>
    <property type="project" value="InterPro"/>
</dbReference>
<evidence type="ECO:0000256" key="2">
    <source>
        <dbReference type="ARBA" id="ARBA00022763"/>
    </source>
</evidence>
<gene>
    <name evidence="6" type="ORF">JTE90_004527</name>
</gene>
<comment type="caution">
    <text evidence="6">The sequence shown here is derived from an EMBL/GenBank/DDBJ whole genome shotgun (WGS) entry which is preliminary data.</text>
</comment>
<dbReference type="InterPro" id="IPR020568">
    <property type="entry name" value="Ribosomal_Su5_D2-typ_SF"/>
</dbReference>
<dbReference type="InterPro" id="IPR042121">
    <property type="entry name" value="MutL_C_regsub"/>
</dbReference>
<dbReference type="Pfam" id="PF08676">
    <property type="entry name" value="MutL_C"/>
    <property type="match status" value="1"/>
</dbReference>
<dbReference type="GO" id="GO:0032300">
    <property type="term" value="C:mismatch repair complex"/>
    <property type="evidence" value="ECO:0007669"/>
    <property type="project" value="InterPro"/>
</dbReference>
<feature type="compositionally biased region" description="Basic and acidic residues" evidence="3">
    <location>
        <begin position="983"/>
        <end position="995"/>
    </location>
</feature>
<feature type="domain" description="MutL C-terminal dimerisation" evidence="4">
    <location>
        <begin position="1408"/>
        <end position="1578"/>
    </location>
</feature>
<dbReference type="InterPro" id="IPR013507">
    <property type="entry name" value="DNA_mismatch_S5_2-like"/>
</dbReference>
<dbReference type="InterPro" id="IPR014790">
    <property type="entry name" value="MutL_C"/>
</dbReference>
<dbReference type="NCBIfam" id="TIGR00585">
    <property type="entry name" value="mutl"/>
    <property type="match status" value="1"/>
</dbReference>
<dbReference type="InterPro" id="IPR038973">
    <property type="entry name" value="MutL/Mlh/Pms-like"/>
</dbReference>
<dbReference type="Gene3D" id="3.30.1540.20">
    <property type="entry name" value="MutL, C-terminal domain, dimerisation subdomain"/>
    <property type="match status" value="1"/>
</dbReference>
<dbReference type="InterPro" id="IPR037198">
    <property type="entry name" value="MutL_C_sf"/>
</dbReference>
<keyword evidence="2" id="KW-0227">DNA damage</keyword>
<feature type="region of interest" description="Disordered" evidence="3">
    <location>
        <begin position="1193"/>
        <end position="1223"/>
    </location>
</feature>
<dbReference type="PANTHER" id="PTHR10073">
    <property type="entry name" value="DNA MISMATCH REPAIR PROTEIN MLH, PMS, MUTL"/>
    <property type="match status" value="1"/>
</dbReference>
<dbReference type="InterPro" id="IPR042120">
    <property type="entry name" value="MutL_C_dimsub"/>
</dbReference>
<evidence type="ECO:0000259" key="5">
    <source>
        <dbReference type="SMART" id="SM01340"/>
    </source>
</evidence>
<reference evidence="6 7" key="1">
    <citation type="journal article" date="2022" name="Nat. Ecol. Evol.">
        <title>A masculinizing supergene underlies an exaggerated male reproductive morph in a spider.</title>
        <authorList>
            <person name="Hendrickx F."/>
            <person name="De Corte Z."/>
            <person name="Sonet G."/>
            <person name="Van Belleghem S.M."/>
            <person name="Kostlbacher S."/>
            <person name="Vangestel C."/>
        </authorList>
    </citation>
    <scope>NUCLEOTIDE SEQUENCE [LARGE SCALE GENOMIC DNA]</scope>
    <source>
        <strain evidence="6">W744_W776</strain>
    </source>
</reference>
<protein>
    <recommendedName>
        <fullName evidence="8">DNA mismatch repair protein Mlh3</fullName>
    </recommendedName>
</protein>
<evidence type="ECO:0000256" key="1">
    <source>
        <dbReference type="ARBA" id="ARBA00006082"/>
    </source>
</evidence>
<feature type="domain" description="DNA mismatch repair protein S5" evidence="5">
    <location>
        <begin position="212"/>
        <end position="341"/>
    </location>
</feature>
<dbReference type="Pfam" id="PF02518">
    <property type="entry name" value="HATPase_c"/>
    <property type="match status" value="1"/>
</dbReference>
<dbReference type="EMBL" id="JAFNEN010000105">
    <property type="protein sequence ID" value="KAG8194296.1"/>
    <property type="molecule type" value="Genomic_DNA"/>
</dbReference>
<dbReference type="InterPro" id="IPR014762">
    <property type="entry name" value="DNA_mismatch_repair_CS"/>
</dbReference>
<dbReference type="Proteomes" id="UP000827092">
    <property type="component" value="Unassembled WGS sequence"/>
</dbReference>
<evidence type="ECO:0000313" key="7">
    <source>
        <dbReference type="Proteomes" id="UP000827092"/>
    </source>
</evidence>
<dbReference type="InterPro" id="IPR036890">
    <property type="entry name" value="HATPase_C_sf"/>
</dbReference>
<sequence length="1638" mass="184171">MQIQSLDPDVVKKLRSDLAFSSVAQCVEELVWNSIDSGANCIAVRINLPSYKIQVIDNGCGIPSDQLSLVGNRYSTSKCHTLDDLQNLQYVGFRGEALASLSEVSSNLMIESRASDSPQTYCKIFTHGKASEPSISINSRPSKGTTVTVFDFMYNRPVRRLGISEGIDVEDTRRLLQSIALVQPHISFSLQNESTGEMCLQFRKCSSTFHAFVELFGKEKGRSLKSVEAKFEGYEVSGCIGKEPFATRDFQFLYVNKRLLYKTKLHKLINDWLNKSFIKKHMDNLTSPSKNQQQYCAFVLDIACSKNKYDAVFEHKRTIVEFTEWEKVPKLMELVVLDFLRSQNLMSGLADLEEPTISSLNDIETSNVLNLGVDYFKNGLFSHAAKRREDKKEETLNNHTPVLDAFEKMHQTLNFSNVQINLNSNPGFELTDLCNEISNTRNIAMGEISDRTCAVSSRHSTNQNYVCLKNTCHASVFDTLKGNNVTKKTRASSIDKQVAIPVSVESQVDIPSRSVFPIQSPVMLRVPPKSTLSQLKREKNRPTMTLQMKEKFTFSSNKARKFTESVQEITLKVKNKPDLVKDKYEANLKPLPAALKHSCKNVKEITTISDTSSIEKNRVSKSVSLLDKDANRIASKYKFSEDPNLSPLKRLRFSKKQKKTTIPVENNSDCISTDSEHSETFKLDPILEIPESNSSSSVVFGTFDTNRITDLNSLVNYKESFRTTPFVPNNGKTELSHKKFHSNQSKCVLHSKSHLFEDKTSHFFLESFTSNKRKSREDIIPKHTKNFKGFSAFNLDHFQDLVEDSIQIDCDDSSKICDSLLTKIQTSTDLITPDSHLNAINVKATATVGSKQPVISKANQSFQQSLQNKCVTDQTPNNVQSVSGIIKKSNGSSTNLFEDSNELNSTLLAQMMIQNLDKDIKLPGINENYTVPDLNCPKYKINPLPHDSPDILIPSSEMPSFVALETKNCIATCNKPSSTFERHFNSDSSIDDNKSVKPSSNNFNMGPKKNLPVFDISAMESLTKTYSPSESLDLSLPTESVPVQEKINCSSGSCIEIPSDSIYSIDETEAKKSNMALADSSPSSVALNTVLEIINENGDFEIPMALQEMKSVSNNGIKTKNVDLHQHNLSTITEELSCDNTTIESSADVYKCTSVSETANNNASLCLENNKEANCANKSNTQFESNCSKEKQLHDEKSDSLEHNLSNTSDNITANKCDAENSNGEVMDVDSQKFEDNQNEIMENRWISHLNEGTKRIAYIDSVTGNSTYILPETLNKSASSKEDLVEAHKKKSHFFLTHDFSPFVQSSLSQKEPTDIYKECELQSKLHRHIDNEEVNELEKKWRNPSEKSISSYDNVQNIFRNWENPMFDIASEMNSIEDPKIPVCLPHMYFLNSYRFNSNSLSSSKVIGQVDCKFIACIIQDFSDNHKNQRLLTLLDQHAVHERIRLEELTDDLYEAKEDGKHIVKSQPITTPLTLTLDPSEIRLLFNYHSRLQDLGIFLNLDDEARVISLPACFVKDGGQLRRKADDTCVLLEKIIKEWLSSLMQHRGVSSLLPKTLGAVLNSQACRGAVKFGDPLNLTQCQDLVADLAHCNLPFQCAHGRPSIAPILDLNKLATLSKKRKLPQLWKLRAQPKRQC</sequence>
<dbReference type="Gene3D" id="3.30.1370.100">
    <property type="entry name" value="MutL, C-terminal domain, regulatory subdomain"/>
    <property type="match status" value="1"/>
</dbReference>
<dbReference type="SMART" id="SM00853">
    <property type="entry name" value="MutL_C"/>
    <property type="match status" value="1"/>
</dbReference>
<dbReference type="SUPFAM" id="SSF118116">
    <property type="entry name" value="DNA mismatch repair protein MutL"/>
    <property type="match status" value="1"/>
</dbReference>
<dbReference type="Gene3D" id="3.30.230.10">
    <property type="match status" value="1"/>
</dbReference>
<dbReference type="PROSITE" id="PS00058">
    <property type="entry name" value="DNA_MISMATCH_REPAIR_1"/>
    <property type="match status" value="1"/>
</dbReference>
<evidence type="ECO:0000313" key="6">
    <source>
        <dbReference type="EMBL" id="KAG8194296.1"/>
    </source>
</evidence>
<keyword evidence="7" id="KW-1185">Reference proteome</keyword>
<dbReference type="SMART" id="SM01340">
    <property type="entry name" value="DNA_mis_repair"/>
    <property type="match status" value="1"/>
</dbReference>
<dbReference type="PANTHER" id="PTHR10073:SF47">
    <property type="entry name" value="DNA MISMATCH REPAIR PROTEIN MLH3"/>
    <property type="match status" value="1"/>
</dbReference>
<dbReference type="InterPro" id="IPR014721">
    <property type="entry name" value="Ribsml_uS5_D2-typ_fold_subgr"/>
</dbReference>
<dbReference type="SUPFAM" id="SSF54211">
    <property type="entry name" value="Ribosomal protein S5 domain 2-like"/>
    <property type="match status" value="1"/>
</dbReference>
<proteinExistence type="inferred from homology"/>
<evidence type="ECO:0008006" key="8">
    <source>
        <dbReference type="Google" id="ProtNLM"/>
    </source>
</evidence>
<feature type="region of interest" description="Disordered" evidence="3">
    <location>
        <begin position="983"/>
        <end position="1002"/>
    </location>
</feature>
<organism evidence="6 7">
    <name type="scientific">Oedothorax gibbosus</name>
    <dbReference type="NCBI Taxonomy" id="931172"/>
    <lineage>
        <taxon>Eukaryota</taxon>
        <taxon>Metazoa</taxon>
        <taxon>Ecdysozoa</taxon>
        <taxon>Arthropoda</taxon>
        <taxon>Chelicerata</taxon>
        <taxon>Arachnida</taxon>
        <taxon>Araneae</taxon>
        <taxon>Araneomorphae</taxon>
        <taxon>Entelegynae</taxon>
        <taxon>Araneoidea</taxon>
        <taxon>Linyphiidae</taxon>
        <taxon>Erigoninae</taxon>
        <taxon>Oedothorax</taxon>
    </lineage>
</organism>
<evidence type="ECO:0000259" key="4">
    <source>
        <dbReference type="SMART" id="SM00853"/>
    </source>
</evidence>
<comment type="similarity">
    <text evidence="1">Belongs to the DNA mismatch repair MutL/HexB family.</text>
</comment>
<name>A0AAV6VF21_9ARAC</name>
<evidence type="ECO:0000256" key="3">
    <source>
        <dbReference type="SAM" id="MobiDB-lite"/>
    </source>
</evidence>
<accession>A0AAV6VF21</accession>
<dbReference type="GO" id="GO:0006298">
    <property type="term" value="P:mismatch repair"/>
    <property type="evidence" value="ECO:0007669"/>
    <property type="project" value="InterPro"/>
</dbReference>
<dbReference type="Gene3D" id="3.30.565.10">
    <property type="entry name" value="Histidine kinase-like ATPase, C-terminal domain"/>
    <property type="match status" value="1"/>
</dbReference>
<dbReference type="SUPFAM" id="SSF55874">
    <property type="entry name" value="ATPase domain of HSP90 chaperone/DNA topoisomerase II/histidine kinase"/>
    <property type="match status" value="1"/>
</dbReference>
<dbReference type="InterPro" id="IPR003594">
    <property type="entry name" value="HATPase_dom"/>
</dbReference>
<dbReference type="InterPro" id="IPR002099">
    <property type="entry name" value="MutL/Mlh/PMS"/>
</dbReference>
<dbReference type="GO" id="GO:0016887">
    <property type="term" value="F:ATP hydrolysis activity"/>
    <property type="evidence" value="ECO:0007669"/>
    <property type="project" value="InterPro"/>
</dbReference>
<feature type="compositionally biased region" description="Basic and acidic residues" evidence="3">
    <location>
        <begin position="1193"/>
        <end position="1202"/>
    </location>
</feature>
<feature type="compositionally biased region" description="Polar residues" evidence="3">
    <location>
        <begin position="1203"/>
        <end position="1223"/>
    </location>
</feature>
<dbReference type="GO" id="GO:0005524">
    <property type="term" value="F:ATP binding"/>
    <property type="evidence" value="ECO:0007669"/>
    <property type="project" value="InterPro"/>
</dbReference>
<dbReference type="GO" id="GO:0030983">
    <property type="term" value="F:mismatched DNA binding"/>
    <property type="evidence" value="ECO:0007669"/>
    <property type="project" value="InterPro"/>
</dbReference>